<reference evidence="2" key="1">
    <citation type="journal article" date="2024" name="Proc. Natl. Acad. Sci. U.S.A.">
        <title>Extraordinary preservation of gene collinearity over three hundred million years revealed in homosporous lycophytes.</title>
        <authorList>
            <person name="Li C."/>
            <person name="Wickell D."/>
            <person name="Kuo L.Y."/>
            <person name="Chen X."/>
            <person name="Nie B."/>
            <person name="Liao X."/>
            <person name="Peng D."/>
            <person name="Ji J."/>
            <person name="Jenkins J."/>
            <person name="Williams M."/>
            <person name="Shu S."/>
            <person name="Plott C."/>
            <person name="Barry K."/>
            <person name="Rajasekar S."/>
            <person name="Grimwood J."/>
            <person name="Han X."/>
            <person name="Sun S."/>
            <person name="Hou Z."/>
            <person name="He W."/>
            <person name="Dai G."/>
            <person name="Sun C."/>
            <person name="Schmutz J."/>
            <person name="Leebens-Mack J.H."/>
            <person name="Li F.W."/>
            <person name="Wang L."/>
        </authorList>
    </citation>
    <scope>NUCLEOTIDE SEQUENCE [LARGE SCALE GENOMIC DNA]</scope>
    <source>
        <strain evidence="2">cv. PW_Plant_1</strain>
    </source>
</reference>
<proteinExistence type="predicted"/>
<name>A0ACC2E0V5_DIPCM</name>
<organism evidence="1 2">
    <name type="scientific">Diphasiastrum complanatum</name>
    <name type="common">Issler's clubmoss</name>
    <name type="synonym">Lycopodium complanatum</name>
    <dbReference type="NCBI Taxonomy" id="34168"/>
    <lineage>
        <taxon>Eukaryota</taxon>
        <taxon>Viridiplantae</taxon>
        <taxon>Streptophyta</taxon>
        <taxon>Embryophyta</taxon>
        <taxon>Tracheophyta</taxon>
        <taxon>Lycopodiopsida</taxon>
        <taxon>Lycopodiales</taxon>
        <taxon>Lycopodiaceae</taxon>
        <taxon>Lycopodioideae</taxon>
        <taxon>Diphasiastrum</taxon>
    </lineage>
</organism>
<gene>
    <name evidence="1" type="ORF">O6H91_04G109900</name>
</gene>
<sequence length="312" mass="34330">MAIAAAMATLFQYAIAASSLLHPSSSSSSSSLLSPRAGLIRKTHLKLKLAVAGDDARRLSSRLMVKAEDEGNATAAAAVSEPSVVGEAATVLTKSRKPSPLQRGGTLAGEEAEEKEPSPATVGKSKPLVSESLGKFEDPRWRNGTWDIQQFSKDGKVNWDAVIDAEASRRKCLEKNPEASSNTNPVIFNTSIVPWWAWVKRFHLQEAELLNGRAAMIGFFAAYLVDSTTGVGLVDQTNSFLGKLLFFITIAGVFLIRKNEDIDNLKTLAKEWTFYDKQWQATWKDEQQLPVPEKENKASEKENKFSEKENEL</sequence>
<evidence type="ECO:0000313" key="1">
    <source>
        <dbReference type="EMBL" id="KAJ7559985.1"/>
    </source>
</evidence>
<keyword evidence="2" id="KW-1185">Reference proteome</keyword>
<dbReference type="Proteomes" id="UP001162992">
    <property type="component" value="Chromosome 4"/>
</dbReference>
<dbReference type="EMBL" id="CM055095">
    <property type="protein sequence ID" value="KAJ7559985.1"/>
    <property type="molecule type" value="Genomic_DNA"/>
</dbReference>
<evidence type="ECO:0000313" key="2">
    <source>
        <dbReference type="Proteomes" id="UP001162992"/>
    </source>
</evidence>
<comment type="caution">
    <text evidence="1">The sequence shown here is derived from an EMBL/GenBank/DDBJ whole genome shotgun (WGS) entry which is preliminary data.</text>
</comment>
<accession>A0ACC2E0V5</accession>
<protein>
    <submittedName>
        <fullName evidence="1">Uncharacterized protein</fullName>
    </submittedName>
</protein>